<dbReference type="InterPro" id="IPR023214">
    <property type="entry name" value="HAD_sf"/>
</dbReference>
<dbReference type="AlphaFoldDB" id="H8ZB80"/>
<dbReference type="PROSITE" id="PS50969">
    <property type="entry name" value="FCP1"/>
    <property type="match status" value="1"/>
</dbReference>
<name>H8ZB80_NEMA1</name>
<dbReference type="EMBL" id="JH604634">
    <property type="protein sequence ID" value="EHY66133.1"/>
    <property type="molecule type" value="Genomic_DNA"/>
</dbReference>
<dbReference type="Proteomes" id="UP000005622">
    <property type="component" value="Unassembled WGS sequence"/>
</dbReference>
<dbReference type="SUPFAM" id="SSF56784">
    <property type="entry name" value="HAD-like"/>
    <property type="match status" value="1"/>
</dbReference>
<dbReference type="HOGENOM" id="CLU_954929_0_0_1"/>
<sequence>MGLLKRVESLPLISTISGLTSKATIRFPKYVLGLGALLGAGVLARSTTGKRVFKELWEVGFSDKKGSPLPAQEKPLPTVFIDIEGVLIMKRWSFSILGYKYSIRPNADTFLFQLSNEYEIVGVSSMPNEISNEIFAVLDPYGCIKYRMYLPHSDKLNLKETNRDVRNVIRIRERETTGENDLSLGAWSEENTPDVLMGTLDFLLNIKHLESNDFREVIKSYKNRDFVKTYSEVQKTIYPAARQYFLFRSSNGAEEKIESINRSRIAEYERAREYIENKLKIERIQSKSKIE</sequence>
<proteinExistence type="predicted"/>
<dbReference type="STRING" id="944018.H8ZB80"/>
<feature type="domain" description="FCP1 homology" evidence="1">
    <location>
        <begin position="72"/>
        <end position="221"/>
    </location>
</feature>
<accession>H8ZB80</accession>
<dbReference type="InterPro" id="IPR004274">
    <property type="entry name" value="FCP1_dom"/>
</dbReference>
<dbReference type="Gene3D" id="3.40.50.1000">
    <property type="entry name" value="HAD superfamily/HAD-like"/>
    <property type="match status" value="1"/>
</dbReference>
<dbReference type="InterPro" id="IPR036412">
    <property type="entry name" value="HAD-like_sf"/>
</dbReference>
<evidence type="ECO:0000313" key="2">
    <source>
        <dbReference type="EMBL" id="EHY66133.1"/>
    </source>
</evidence>
<evidence type="ECO:0000259" key="1">
    <source>
        <dbReference type="PROSITE" id="PS50969"/>
    </source>
</evidence>
<reference evidence="2" key="1">
    <citation type="submission" date="2011-03" db="EMBL/GenBank/DDBJ databases">
        <title>The Genome Sequence of Nematocida sp1 strain ERTm2.</title>
        <authorList>
            <consortium name="The Broad Institute Genome Sequencing Platform"/>
            <consortium name="The Broad Institute Genome Sequencing Center for Infectious Disease"/>
            <person name="Cuomo C."/>
            <person name="Troemel E."/>
            <person name="Young S.K."/>
            <person name="Zeng Q."/>
            <person name="Gargeya S."/>
            <person name="Fitzgerald M."/>
            <person name="Haas B."/>
            <person name="Abouelleil A."/>
            <person name="Alvarado L."/>
            <person name="Arachchi H.M."/>
            <person name="Berlin A."/>
            <person name="Brown A."/>
            <person name="Chapman S.B."/>
            <person name="Chen Z."/>
            <person name="Dunbar C."/>
            <person name="Freedman E."/>
            <person name="Gearin G."/>
            <person name="Gellesch M."/>
            <person name="Goldberg J."/>
            <person name="Griggs A."/>
            <person name="Gujja S."/>
            <person name="Heilman E.R."/>
            <person name="Heiman D."/>
            <person name="Howarth C."/>
            <person name="Larson L."/>
            <person name="Lui A."/>
            <person name="MacDonald P.J.P."/>
            <person name="Mehta T."/>
            <person name="Montmayeur A."/>
            <person name="Murphy C."/>
            <person name="Neiman D."/>
            <person name="Pearson M."/>
            <person name="Priest M."/>
            <person name="Roberts A."/>
            <person name="Saif S."/>
            <person name="Shea T."/>
            <person name="Shenoy N."/>
            <person name="Sisk P."/>
            <person name="Stolte C."/>
            <person name="Sykes S."/>
            <person name="White J."/>
            <person name="Yandava C."/>
            <person name="Wortman J."/>
            <person name="Nusbaum C."/>
            <person name="Birren B."/>
        </authorList>
    </citation>
    <scope>NUCLEOTIDE SEQUENCE</scope>
    <source>
        <strain evidence="2">ERTm2</strain>
    </source>
</reference>
<gene>
    <name evidence="2" type="ORF">NERG_00829</name>
</gene>
<organism evidence="2">
    <name type="scientific">Nematocida ausubeli (strain ATCC PRA-371 / ERTm2)</name>
    <name type="common">Nematode killer fungus</name>
    <dbReference type="NCBI Taxonomy" id="1913371"/>
    <lineage>
        <taxon>Eukaryota</taxon>
        <taxon>Fungi</taxon>
        <taxon>Fungi incertae sedis</taxon>
        <taxon>Microsporidia</taxon>
        <taxon>Nematocida</taxon>
    </lineage>
</organism>
<protein>
    <recommendedName>
        <fullName evidence="1">FCP1 homology domain-containing protein</fullName>
    </recommendedName>
</protein>
<dbReference type="Pfam" id="PF03031">
    <property type="entry name" value="NIF"/>
    <property type="match status" value="1"/>
</dbReference>